<dbReference type="Gene3D" id="3.40.50.300">
    <property type="entry name" value="P-loop containing nucleotide triphosphate hydrolases"/>
    <property type="match status" value="1"/>
</dbReference>
<proteinExistence type="predicted"/>
<keyword evidence="1" id="KW-0175">Coiled coil</keyword>
<dbReference type="PANTHER" id="PTHR32046">
    <property type="entry name" value="G DOMAIN-CONTAINING PROTEIN"/>
    <property type="match status" value="1"/>
</dbReference>
<name>A0A9P1DQ06_9DINO</name>
<evidence type="ECO:0000313" key="6">
    <source>
        <dbReference type="Proteomes" id="UP001152797"/>
    </source>
</evidence>
<feature type="compositionally biased region" description="Polar residues" evidence="2">
    <location>
        <begin position="1353"/>
        <end position="1362"/>
    </location>
</feature>
<keyword evidence="3" id="KW-0812">Transmembrane</keyword>
<reference evidence="5 6" key="2">
    <citation type="submission" date="2024-05" db="EMBL/GenBank/DDBJ databases">
        <authorList>
            <person name="Chen Y."/>
            <person name="Shah S."/>
            <person name="Dougan E. K."/>
            <person name="Thang M."/>
            <person name="Chan C."/>
        </authorList>
    </citation>
    <scope>NUCLEOTIDE SEQUENCE [LARGE SCALE GENOMIC DNA]</scope>
</reference>
<sequence>MVRTEVFLHDPPSMDELPTSQILPVMLVASLSLVLLRAAVLTYQLFTEMDDTGEPSGKSIPRGVPFFVAALANVLIRLGSATGHGLLAINWVLAGAEPGMQLVACFVLVTINTHMLSSVALVVHLRSLLAAVAICHQSRVKFQGISHLWGAPAGIACLALNGISTAILLAHLYERPERIVTWLATAAGFLLWANSSFRSVGLMDGQTWKEISESELDDSAISVSDFMRSLGIRLDDEADRATAAPFWLQILRFNFKHDDELLLRHRQALLRRAYPASPRLRIAHGATVLLLALLSTAVPALLVAHCLSRVPLLRDVELVGGVYFPSLSSSRQDYYIAIEDSGSNGISMTFQMELGEASFYRFCCRDAGCSEIESNDQKSQLRLKLMIAPQQFGTCQLQLRGLQSNTYNFTVLSLRHLSTAMNAELEAPFAPYRAKQHAYDSDLVKPDGVEELVLTSTLQIDASRIRPSLVAYGLRATSNASAYDLTLEQSKTYSSVTLKANISEIRDALNVTLIITLQPEDESVNLPSQINSNVYQVSVRVFTIEERLKQLLSEISELQGRIDANQEMSSQFELAENLRKLEKATVARNELLRRAYRNQHPDTRFVNSERVTFLTIGVTGTGKSELCRWMTGKADECQSSDSMESHTSEIHRIQAHAFGDNRLQPLIEWIDTPGRGDTRGESFDSKLWNRTMSQLLQRGKEGAVIDRIVWVVNAAWQRATELRNRMLQELRMSFGVDLYQNLVIMLNFLPHSANKTEYDEVKRRQKEKFVNWIMKREDEMFHWPPALRDGIEKEVTNIQVYGANINPKYLNSKPGDVPISAPYLHNFPPFSHPAGVSELMAMIRDTWETKTGTSGLLLDNPHPRIGPGKLENVSLDFKCIWQAQEDGPDNSDLIIKPDAQLQVEGKSFSQWDKALVVHNDYACGVRDPDDWIYFDWFDKRMEVAVLGAENTSSRFDVKEWGEGEKQKLCFCEAPSCNETWRFGQEQPLPTKQCPELSEALKRMPLEELSAEKGTTLQIDGANSKTSPAFFLASVQGRVLGIPSETATESVLYEFHFDGGDVAPRTTQHKLKEEYRKKWRSSSVLGTRLFALDQSGEFILVVDVDQDSLGFSTLGPMMHGENEAEFPYNGLVAAPSGHLYLVPGKASHVGIIEIEQPSRLKKIKLPPDSASCLPNLGPGSVVDVDLRGSVPLGDHRGSVLGDHRGWVPHGDLPAPDPRALHPDKLCNQFASPCLAEGKLFAPPWEARSYLVLDLEKPEEEPEFVPVTNQYWAWAAFVESNGIIYGCPYFEQEVLIIDAKNHKKHQRLSPAKETSWTDLIAVGGHLFFAPGGDGEPVIMDPKFSSFWKFPEDETSMPSVPQQMPRQGIRKQGRTKRATQRAPARQRMTRRPGKAKKSYGKNRKANAFGTGGPQKGSDQIQKWQTWKKVSRGSRTPIEKVRRTIVSLGNKLILSPGNSKHLLIVNLLSGINTTVEEDDEVLSVRQRLDKQLEEEEEEAG</sequence>
<protein>
    <submittedName>
        <fullName evidence="5">G domain-containing protein</fullName>
    </submittedName>
</protein>
<feature type="coiled-coil region" evidence="1">
    <location>
        <begin position="541"/>
        <end position="568"/>
    </location>
</feature>
<feature type="region of interest" description="Disordered" evidence="2">
    <location>
        <begin position="1352"/>
        <end position="1426"/>
    </location>
</feature>
<reference evidence="4" key="1">
    <citation type="submission" date="2022-10" db="EMBL/GenBank/DDBJ databases">
        <authorList>
            <person name="Chen Y."/>
            <person name="Dougan E. K."/>
            <person name="Chan C."/>
            <person name="Rhodes N."/>
            <person name="Thang M."/>
        </authorList>
    </citation>
    <scope>NUCLEOTIDE SEQUENCE</scope>
</reference>
<evidence type="ECO:0000256" key="2">
    <source>
        <dbReference type="SAM" id="MobiDB-lite"/>
    </source>
</evidence>
<keyword evidence="3" id="KW-0472">Membrane</keyword>
<feature type="transmembrane region" description="Helical" evidence="3">
    <location>
        <begin position="21"/>
        <end position="40"/>
    </location>
</feature>
<comment type="caution">
    <text evidence="4">The sequence shown here is derived from an EMBL/GenBank/DDBJ whole genome shotgun (WGS) entry which is preliminary data.</text>
</comment>
<dbReference type="EMBL" id="CAMXCT010006312">
    <property type="protein sequence ID" value="CAI4014349.1"/>
    <property type="molecule type" value="Genomic_DNA"/>
</dbReference>
<dbReference type="Proteomes" id="UP001152797">
    <property type="component" value="Unassembled WGS sequence"/>
</dbReference>
<feature type="compositionally biased region" description="Basic residues" evidence="2">
    <location>
        <begin position="1365"/>
        <end position="1376"/>
    </location>
</feature>
<evidence type="ECO:0000313" key="4">
    <source>
        <dbReference type="EMBL" id="CAI4014349.1"/>
    </source>
</evidence>
<keyword evidence="3" id="KW-1133">Transmembrane helix</keyword>
<dbReference type="SUPFAM" id="SSF52540">
    <property type="entry name" value="P-loop containing nucleoside triphosphate hydrolases"/>
    <property type="match status" value="1"/>
</dbReference>
<evidence type="ECO:0000256" key="1">
    <source>
        <dbReference type="SAM" id="Coils"/>
    </source>
</evidence>
<accession>A0A9P1DQ06</accession>
<dbReference type="OrthoDB" id="411847at2759"/>
<feature type="compositionally biased region" description="Basic residues" evidence="2">
    <location>
        <begin position="1384"/>
        <end position="1401"/>
    </location>
</feature>
<dbReference type="InterPro" id="IPR027417">
    <property type="entry name" value="P-loop_NTPase"/>
</dbReference>
<feature type="transmembrane region" description="Helical" evidence="3">
    <location>
        <begin position="179"/>
        <end position="197"/>
    </location>
</feature>
<evidence type="ECO:0000313" key="5">
    <source>
        <dbReference type="EMBL" id="CAL4801661.1"/>
    </source>
</evidence>
<organism evidence="4">
    <name type="scientific">Cladocopium goreaui</name>
    <dbReference type="NCBI Taxonomy" id="2562237"/>
    <lineage>
        <taxon>Eukaryota</taxon>
        <taxon>Sar</taxon>
        <taxon>Alveolata</taxon>
        <taxon>Dinophyceae</taxon>
        <taxon>Suessiales</taxon>
        <taxon>Symbiodiniaceae</taxon>
        <taxon>Cladocopium</taxon>
    </lineage>
</organism>
<feature type="transmembrane region" description="Helical" evidence="3">
    <location>
        <begin position="148"/>
        <end position="173"/>
    </location>
</feature>
<dbReference type="EMBL" id="CAMXCT020006312">
    <property type="protein sequence ID" value="CAL1167724.1"/>
    <property type="molecule type" value="Genomic_DNA"/>
</dbReference>
<evidence type="ECO:0000256" key="3">
    <source>
        <dbReference type="SAM" id="Phobius"/>
    </source>
</evidence>
<keyword evidence="6" id="KW-1185">Reference proteome</keyword>
<feature type="transmembrane region" description="Helical" evidence="3">
    <location>
        <begin position="282"/>
        <end position="304"/>
    </location>
</feature>
<gene>
    <name evidence="4" type="ORF">C1SCF055_LOCUS39259</name>
</gene>
<dbReference type="PANTHER" id="PTHR32046:SF11">
    <property type="entry name" value="IMMUNE-ASSOCIATED NUCLEOTIDE-BINDING PROTEIN 10-LIKE"/>
    <property type="match status" value="1"/>
</dbReference>
<dbReference type="EMBL" id="CAMXCT030006312">
    <property type="protein sequence ID" value="CAL4801661.1"/>
    <property type="molecule type" value="Genomic_DNA"/>
</dbReference>